<feature type="region of interest" description="Disordered" evidence="1">
    <location>
        <begin position="1"/>
        <end position="20"/>
    </location>
</feature>
<dbReference type="RefSeq" id="WP_141779743.1">
    <property type="nucleotide sequence ID" value="NZ_VFOV01000001.1"/>
</dbReference>
<evidence type="ECO:0000256" key="1">
    <source>
        <dbReference type="SAM" id="MobiDB-lite"/>
    </source>
</evidence>
<sequence>MSQPNGAPSARQPEQAQGAPRSGRTLGLFALVIAVAMLVIIALVRLLVGIPKVSQSYYDAILSFEDRPVIWLILGVAMIASIVPVVAAIVLGHIGLLRAKVDGSSAAMAGIALGIGYMLVVFWVVRLVNAATNAAQFNGGFRMFVEYVGLWA</sequence>
<evidence type="ECO:0000313" key="4">
    <source>
        <dbReference type="Proteomes" id="UP000320209"/>
    </source>
</evidence>
<protein>
    <recommendedName>
        <fullName evidence="5">DUF4190 domain-containing protein</fullName>
    </recommendedName>
</protein>
<organism evidence="3 4">
    <name type="scientific">Nocardioides albertanoniae</name>
    <dbReference type="NCBI Taxonomy" id="1175486"/>
    <lineage>
        <taxon>Bacteria</taxon>
        <taxon>Bacillati</taxon>
        <taxon>Actinomycetota</taxon>
        <taxon>Actinomycetes</taxon>
        <taxon>Propionibacteriales</taxon>
        <taxon>Nocardioidaceae</taxon>
        <taxon>Nocardioides</taxon>
    </lineage>
</organism>
<keyword evidence="2" id="KW-0812">Transmembrane</keyword>
<accession>A0A543A4Z3</accession>
<reference evidence="3 4" key="1">
    <citation type="submission" date="2019-06" db="EMBL/GenBank/DDBJ databases">
        <title>Sequencing the genomes of 1000 actinobacteria strains.</title>
        <authorList>
            <person name="Klenk H.-P."/>
        </authorList>
    </citation>
    <scope>NUCLEOTIDE SEQUENCE [LARGE SCALE GENOMIC DNA]</scope>
    <source>
        <strain evidence="3 4">DSM 25218</strain>
    </source>
</reference>
<keyword evidence="2" id="KW-1133">Transmembrane helix</keyword>
<name>A0A543A4Z3_9ACTN</name>
<gene>
    <name evidence="3" type="ORF">FB381_1553</name>
</gene>
<keyword evidence="4" id="KW-1185">Reference proteome</keyword>
<dbReference type="OrthoDB" id="3786093at2"/>
<dbReference type="Proteomes" id="UP000320209">
    <property type="component" value="Unassembled WGS sequence"/>
</dbReference>
<feature type="transmembrane region" description="Helical" evidence="2">
    <location>
        <begin position="69"/>
        <end position="94"/>
    </location>
</feature>
<proteinExistence type="predicted"/>
<keyword evidence="2" id="KW-0472">Membrane</keyword>
<feature type="transmembrane region" description="Helical" evidence="2">
    <location>
        <begin position="26"/>
        <end position="48"/>
    </location>
</feature>
<evidence type="ECO:0000313" key="3">
    <source>
        <dbReference type="EMBL" id="TQL67671.1"/>
    </source>
</evidence>
<evidence type="ECO:0000256" key="2">
    <source>
        <dbReference type="SAM" id="Phobius"/>
    </source>
</evidence>
<dbReference type="AlphaFoldDB" id="A0A543A4Z3"/>
<evidence type="ECO:0008006" key="5">
    <source>
        <dbReference type="Google" id="ProtNLM"/>
    </source>
</evidence>
<feature type="transmembrane region" description="Helical" evidence="2">
    <location>
        <begin position="106"/>
        <end position="125"/>
    </location>
</feature>
<dbReference type="EMBL" id="VFOV01000001">
    <property type="protein sequence ID" value="TQL67671.1"/>
    <property type="molecule type" value="Genomic_DNA"/>
</dbReference>
<comment type="caution">
    <text evidence="3">The sequence shown here is derived from an EMBL/GenBank/DDBJ whole genome shotgun (WGS) entry which is preliminary data.</text>
</comment>